<evidence type="ECO:0000313" key="1">
    <source>
        <dbReference type="EMBL" id="EGG03019.1"/>
    </source>
</evidence>
<dbReference type="HOGENOM" id="CLU_970031_0_0_1"/>
<dbReference type="VEuPathDB" id="FungiDB:MELLADRAFT_109689"/>
<dbReference type="EMBL" id="GL883127">
    <property type="protein sequence ID" value="EGG03019.1"/>
    <property type="molecule type" value="Genomic_DNA"/>
</dbReference>
<organism evidence="2">
    <name type="scientific">Melampsora larici-populina (strain 98AG31 / pathotype 3-4-7)</name>
    <name type="common">Poplar leaf rust fungus</name>
    <dbReference type="NCBI Taxonomy" id="747676"/>
    <lineage>
        <taxon>Eukaryota</taxon>
        <taxon>Fungi</taxon>
        <taxon>Dikarya</taxon>
        <taxon>Basidiomycota</taxon>
        <taxon>Pucciniomycotina</taxon>
        <taxon>Pucciniomycetes</taxon>
        <taxon>Pucciniales</taxon>
        <taxon>Melampsoraceae</taxon>
        <taxon>Melampsora</taxon>
    </lineage>
</organism>
<keyword evidence="2" id="KW-1185">Reference proteome</keyword>
<sequence length="287" mass="31592">MTVQVKFKIHTEKEVKVDQGNSMKVATQGRKGAATSMVRHNLVESKMFNQGNILELVKCLFGKSLHNFKGMCGDICEEYKPGMHHLVLSSPIAPCLIWMGQVGSEKITLVDSLTWQAFVDLLSKATKHKGLVIIFTENKKEKAKKVAQNCAAKELIASASGTTAAEAQMGVLSKELEKSGMATRKIPPQTYEYLAIMKKSCVYHKATSVNDRVKMRSAQMQAKALPDEAKKIKIEPARGMHPALAAHLLSEAMEWANVLKGKVEALPDKDALESHLESNQISSSPEF</sequence>
<proteinExistence type="predicted"/>
<dbReference type="KEGG" id="mlr:MELLADRAFT_109689"/>
<dbReference type="Proteomes" id="UP000001072">
    <property type="component" value="Unassembled WGS sequence"/>
</dbReference>
<dbReference type="AlphaFoldDB" id="F4RXA9"/>
<reference evidence="2" key="1">
    <citation type="journal article" date="2011" name="Proc. Natl. Acad. Sci. U.S.A.">
        <title>Obligate biotrophy features unraveled by the genomic analysis of rust fungi.</title>
        <authorList>
            <person name="Duplessis S."/>
            <person name="Cuomo C.A."/>
            <person name="Lin Y.-C."/>
            <person name="Aerts A."/>
            <person name="Tisserant E."/>
            <person name="Veneault-Fourrey C."/>
            <person name="Joly D.L."/>
            <person name="Hacquard S."/>
            <person name="Amselem J."/>
            <person name="Cantarel B.L."/>
            <person name="Chiu R."/>
            <person name="Coutinho P.M."/>
            <person name="Feau N."/>
            <person name="Field M."/>
            <person name="Frey P."/>
            <person name="Gelhaye E."/>
            <person name="Goldberg J."/>
            <person name="Grabherr M.G."/>
            <person name="Kodira C.D."/>
            <person name="Kohler A."/>
            <person name="Kuees U."/>
            <person name="Lindquist E.A."/>
            <person name="Lucas S.M."/>
            <person name="Mago R."/>
            <person name="Mauceli E."/>
            <person name="Morin E."/>
            <person name="Murat C."/>
            <person name="Pangilinan J.L."/>
            <person name="Park R."/>
            <person name="Pearson M."/>
            <person name="Quesneville H."/>
            <person name="Rouhier N."/>
            <person name="Sakthikumar S."/>
            <person name="Salamov A.A."/>
            <person name="Schmutz J."/>
            <person name="Selles B."/>
            <person name="Shapiro H."/>
            <person name="Tanguay P."/>
            <person name="Tuskan G.A."/>
            <person name="Henrissat B."/>
            <person name="Van de Peer Y."/>
            <person name="Rouze P."/>
            <person name="Ellis J.G."/>
            <person name="Dodds P.N."/>
            <person name="Schein J.E."/>
            <person name="Zhong S."/>
            <person name="Hamelin R.C."/>
            <person name="Grigoriev I.V."/>
            <person name="Szabo L.J."/>
            <person name="Martin F."/>
        </authorList>
    </citation>
    <scope>NUCLEOTIDE SEQUENCE [LARGE SCALE GENOMIC DNA]</scope>
    <source>
        <strain evidence="2">98AG31 / pathotype 3-4-7</strain>
    </source>
</reference>
<accession>F4RXA9</accession>
<dbReference type="RefSeq" id="XP_007413812.1">
    <property type="nucleotide sequence ID" value="XM_007413750.1"/>
</dbReference>
<evidence type="ECO:0000313" key="2">
    <source>
        <dbReference type="Proteomes" id="UP000001072"/>
    </source>
</evidence>
<dbReference type="InParanoid" id="F4RXA9"/>
<dbReference type="GeneID" id="18923836"/>
<name>F4RXA9_MELLP</name>
<gene>
    <name evidence="1" type="ORF">MELLADRAFT_109689</name>
</gene>
<protein>
    <submittedName>
        <fullName evidence="1">Uncharacterized protein</fullName>
    </submittedName>
</protein>